<organism evidence="3 4">
    <name type="scientific">Oxalicibacterium faecigallinarum</name>
    <dbReference type="NCBI Taxonomy" id="573741"/>
    <lineage>
        <taxon>Bacteria</taxon>
        <taxon>Pseudomonadati</taxon>
        <taxon>Pseudomonadota</taxon>
        <taxon>Betaproteobacteria</taxon>
        <taxon>Burkholderiales</taxon>
        <taxon>Oxalobacteraceae</taxon>
        <taxon>Oxalicibacterium</taxon>
    </lineage>
</organism>
<comment type="caution">
    <text evidence="3">The sequence shown here is derived from an EMBL/GenBank/DDBJ whole genome shotgun (WGS) entry which is preliminary data.</text>
</comment>
<dbReference type="Proteomes" id="UP000642180">
    <property type="component" value="Unassembled WGS sequence"/>
</dbReference>
<dbReference type="AlphaFoldDB" id="A0A8J3ASJ6"/>
<dbReference type="EMBL" id="BMDI01000001">
    <property type="protein sequence ID" value="GGI19220.1"/>
    <property type="molecule type" value="Genomic_DNA"/>
</dbReference>
<dbReference type="InterPro" id="IPR007065">
    <property type="entry name" value="HPP"/>
</dbReference>
<dbReference type="RefSeq" id="WP_188380894.1">
    <property type="nucleotide sequence ID" value="NZ_BMDI01000001.1"/>
</dbReference>
<evidence type="ECO:0000259" key="2">
    <source>
        <dbReference type="Pfam" id="PF04982"/>
    </source>
</evidence>
<dbReference type="PANTHER" id="PTHR33741">
    <property type="entry name" value="TRANSMEMBRANE PROTEIN DDB_G0269096-RELATED"/>
    <property type="match status" value="1"/>
</dbReference>
<dbReference type="InterPro" id="IPR058581">
    <property type="entry name" value="TM_HPP"/>
</dbReference>
<reference evidence="4" key="1">
    <citation type="journal article" date="2019" name="Int. J. Syst. Evol. Microbiol.">
        <title>The Global Catalogue of Microorganisms (GCM) 10K type strain sequencing project: providing services to taxonomists for standard genome sequencing and annotation.</title>
        <authorList>
            <consortium name="The Broad Institute Genomics Platform"/>
            <consortium name="The Broad Institute Genome Sequencing Center for Infectious Disease"/>
            <person name="Wu L."/>
            <person name="Ma J."/>
        </authorList>
    </citation>
    <scope>NUCLEOTIDE SEQUENCE [LARGE SCALE GENOMIC DNA]</scope>
    <source>
        <strain evidence="4">CCM 2767</strain>
    </source>
</reference>
<dbReference type="PANTHER" id="PTHR33741:SF5">
    <property type="entry name" value="TRANSMEMBRANE PROTEIN DDB_G0269096-RELATED"/>
    <property type="match status" value="1"/>
</dbReference>
<feature type="transmembrane region" description="Helical" evidence="1">
    <location>
        <begin position="96"/>
        <end position="113"/>
    </location>
</feature>
<proteinExistence type="predicted"/>
<keyword evidence="4" id="KW-1185">Reference proteome</keyword>
<keyword evidence="1" id="KW-0812">Transmembrane</keyword>
<dbReference type="Pfam" id="PF04982">
    <property type="entry name" value="TM_HPP"/>
    <property type="match status" value="1"/>
</dbReference>
<sequence>MANDKKFLESSLPLPPRPALSNVLLSGLGGFVAIALIALLADITQAILILGSFGASCVIIFSLPDSPLAQPRNVVVGHFLSSLIGLLYLNVLGPHWWTLALAVGTAIIVMMATRTVHPPAGSNPVIVFLGMPGWGFLLFPTLIGAICLILVAMGYNNVIRKKKYPLYW</sequence>
<evidence type="ECO:0000313" key="3">
    <source>
        <dbReference type="EMBL" id="GGI19220.1"/>
    </source>
</evidence>
<name>A0A8J3ASJ6_9BURK</name>
<keyword evidence="1" id="KW-1133">Transmembrane helix</keyword>
<accession>A0A8J3ASJ6</accession>
<feature type="transmembrane region" description="Helical" evidence="1">
    <location>
        <begin position="20"/>
        <end position="40"/>
    </location>
</feature>
<feature type="transmembrane region" description="Helical" evidence="1">
    <location>
        <begin position="70"/>
        <end position="89"/>
    </location>
</feature>
<evidence type="ECO:0000256" key="1">
    <source>
        <dbReference type="SAM" id="Phobius"/>
    </source>
</evidence>
<evidence type="ECO:0000313" key="4">
    <source>
        <dbReference type="Proteomes" id="UP000642180"/>
    </source>
</evidence>
<gene>
    <name evidence="3" type="ORF">GCM10008066_17990</name>
</gene>
<feature type="domain" description="HPP transmembrane region" evidence="2">
    <location>
        <begin position="16"/>
        <end position="165"/>
    </location>
</feature>
<protein>
    <recommendedName>
        <fullName evidence="2">HPP transmembrane region domain-containing protein</fullName>
    </recommendedName>
</protein>
<feature type="transmembrane region" description="Helical" evidence="1">
    <location>
        <begin position="133"/>
        <end position="155"/>
    </location>
</feature>
<feature type="transmembrane region" description="Helical" evidence="1">
    <location>
        <begin position="47"/>
        <end position="64"/>
    </location>
</feature>
<keyword evidence="1" id="KW-0472">Membrane</keyword>